<dbReference type="GeneID" id="25741158"/>
<protein>
    <submittedName>
        <fullName evidence="2">Uncharacterized protein</fullName>
    </submittedName>
</protein>
<keyword evidence="3" id="KW-1185">Reference proteome</keyword>
<organism evidence="2 3">
    <name type="scientific">Monoraphidium neglectum</name>
    <dbReference type="NCBI Taxonomy" id="145388"/>
    <lineage>
        <taxon>Eukaryota</taxon>
        <taxon>Viridiplantae</taxon>
        <taxon>Chlorophyta</taxon>
        <taxon>core chlorophytes</taxon>
        <taxon>Chlorophyceae</taxon>
        <taxon>CS clade</taxon>
        <taxon>Sphaeropleales</taxon>
        <taxon>Selenastraceae</taxon>
        <taxon>Monoraphidium</taxon>
    </lineage>
</organism>
<evidence type="ECO:0000313" key="3">
    <source>
        <dbReference type="Proteomes" id="UP000054498"/>
    </source>
</evidence>
<dbReference type="KEGG" id="mng:MNEG_8282"/>
<reference evidence="2 3" key="1">
    <citation type="journal article" date="2013" name="BMC Genomics">
        <title>Reconstruction of the lipid metabolism for the microalga Monoraphidium neglectum from its genome sequence reveals characteristics suitable for biofuel production.</title>
        <authorList>
            <person name="Bogen C."/>
            <person name="Al-Dilaimi A."/>
            <person name="Albersmeier A."/>
            <person name="Wichmann J."/>
            <person name="Grundmann M."/>
            <person name="Rupp O."/>
            <person name="Lauersen K.J."/>
            <person name="Blifernez-Klassen O."/>
            <person name="Kalinowski J."/>
            <person name="Goesmann A."/>
            <person name="Mussgnug J.H."/>
            <person name="Kruse O."/>
        </authorList>
    </citation>
    <scope>NUCLEOTIDE SEQUENCE [LARGE SCALE GENOMIC DNA]</scope>
    <source>
        <strain evidence="2 3">SAG 48.87</strain>
    </source>
</reference>
<dbReference type="Proteomes" id="UP000054498">
    <property type="component" value="Unassembled WGS sequence"/>
</dbReference>
<evidence type="ECO:0000313" key="2">
    <source>
        <dbReference type="EMBL" id="KIY99680.1"/>
    </source>
</evidence>
<proteinExistence type="predicted"/>
<name>A0A0D2N053_9CHLO</name>
<gene>
    <name evidence="2" type="ORF">MNEG_8282</name>
</gene>
<dbReference type="AlphaFoldDB" id="A0A0D2N053"/>
<feature type="coiled-coil region" evidence="1">
    <location>
        <begin position="6"/>
        <end position="33"/>
    </location>
</feature>
<feature type="non-terminal residue" evidence="2">
    <location>
        <position position="71"/>
    </location>
</feature>
<keyword evidence="1" id="KW-0175">Coiled coil</keyword>
<dbReference type="RefSeq" id="XP_013898700.1">
    <property type="nucleotide sequence ID" value="XM_014043246.1"/>
</dbReference>
<accession>A0A0D2N053</accession>
<dbReference type="EMBL" id="KK101775">
    <property type="protein sequence ID" value="KIY99680.1"/>
    <property type="molecule type" value="Genomic_DNA"/>
</dbReference>
<evidence type="ECO:0000256" key="1">
    <source>
        <dbReference type="SAM" id="Coils"/>
    </source>
</evidence>
<sequence length="71" mass="8096">MVERDIDTINAKLAELKSTEQGLKAQLRQLQGAAAEERVWEQLTALHWERVALVKQKTALREKATALLQQE</sequence>